<dbReference type="STRING" id="639282.DEFDS_0884"/>
<dbReference type="Pfam" id="PF18753">
    <property type="entry name" value="Nmad2"/>
    <property type="match status" value="2"/>
</dbReference>
<sequence>MKILIYKLTHDSGFAPNPFWGYLTLAACMPNHLGVKKGTYEKYMENEGLYLVGVESKMLAQKRISKNFKPEVKQSLIYFAKVTEILTLNEYFNDHRFKDKKFEKNSRDWRKRRGDNVYYIENGKWKWLRCHGHEPKTIRELPDEEVFFDVTLLDKYLKDTDMQKKYDVILKDLKGNKVFISEEFVYFGDKGIEFPLKFAECLPNRYKYCPDKYTKDFVNFINKLIEKYGDGLQGNPINCHIDDNCNDSAEEKSPCNG</sequence>
<dbReference type="OrthoDB" id="2080678at2"/>
<dbReference type="EMBL" id="AP011529">
    <property type="protein sequence ID" value="BAI80360.1"/>
    <property type="molecule type" value="Genomic_DNA"/>
</dbReference>
<dbReference type="InterPro" id="IPR041180">
    <property type="entry name" value="Nmad2"/>
</dbReference>
<evidence type="ECO:0000259" key="1">
    <source>
        <dbReference type="Pfam" id="PF18753"/>
    </source>
</evidence>
<feature type="domain" description="Nucleotide modification associated" evidence="1">
    <location>
        <begin position="2"/>
        <end position="131"/>
    </location>
</feature>
<organism evidence="2 3">
    <name type="scientific">Deferribacter desulfuricans (strain DSM 14783 / JCM 11476 / NBRC 101012 / SSM1)</name>
    <dbReference type="NCBI Taxonomy" id="639282"/>
    <lineage>
        <taxon>Bacteria</taxon>
        <taxon>Pseudomonadati</taxon>
        <taxon>Deferribacterota</taxon>
        <taxon>Deferribacteres</taxon>
        <taxon>Deferribacterales</taxon>
        <taxon>Deferribacteraceae</taxon>
        <taxon>Deferribacter</taxon>
    </lineage>
</organism>
<dbReference type="PROSITE" id="PS51257">
    <property type="entry name" value="PROKAR_LIPOPROTEIN"/>
    <property type="match status" value="1"/>
</dbReference>
<dbReference type="KEGG" id="ddf:DEFDS_0884"/>
<dbReference type="HOGENOM" id="CLU_108029_0_0_0"/>
<dbReference type="Proteomes" id="UP000001520">
    <property type="component" value="Chromosome"/>
</dbReference>
<evidence type="ECO:0000313" key="2">
    <source>
        <dbReference type="EMBL" id="BAI80360.1"/>
    </source>
</evidence>
<accession>D3PCN7</accession>
<keyword evidence="3" id="KW-1185">Reference proteome</keyword>
<gene>
    <name evidence="2" type="ordered locus">DEFDS_0884</name>
</gene>
<dbReference type="AlphaFoldDB" id="D3PCN7"/>
<evidence type="ECO:0000313" key="3">
    <source>
        <dbReference type="Proteomes" id="UP000001520"/>
    </source>
</evidence>
<reference evidence="2 3" key="1">
    <citation type="journal article" date="2010" name="DNA Res.">
        <title>Bacterial lifestyle in a deep-sea hydrothermal vent chimney revealed by the genome sequence of the thermophilic bacterium Deferribacter desulfuricans SSM1.</title>
        <authorList>
            <person name="Takaki Y."/>
            <person name="Shimamura S."/>
            <person name="Nakagawa S."/>
            <person name="Fukuhara Y."/>
            <person name="Horikawa H."/>
            <person name="Ankai A."/>
            <person name="Harada T."/>
            <person name="Hosoyama A."/>
            <person name="Oguchi A."/>
            <person name="Fukui S."/>
            <person name="Fujita N."/>
            <person name="Takami H."/>
            <person name="Takai K."/>
        </authorList>
    </citation>
    <scope>NUCLEOTIDE SEQUENCE [LARGE SCALE GENOMIC DNA]</scope>
    <source>
        <strain evidence="3">DSM 14783 / JCM 11476 / NBRC 101012 / SSM1</strain>
    </source>
</reference>
<proteinExistence type="predicted"/>
<protein>
    <recommendedName>
        <fullName evidence="1">Nucleotide modification associated domain-containing protein</fullName>
    </recommendedName>
</protein>
<name>D3PCN7_DEFDS</name>
<feature type="domain" description="Nucleotide modification associated" evidence="1">
    <location>
        <begin position="158"/>
        <end position="239"/>
    </location>
</feature>
<dbReference type="RefSeq" id="WP_013007607.1">
    <property type="nucleotide sequence ID" value="NC_013939.1"/>
</dbReference>